<dbReference type="Gene3D" id="3.40.50.720">
    <property type="entry name" value="NAD(P)-binding Rossmann-like Domain"/>
    <property type="match status" value="1"/>
</dbReference>
<evidence type="ECO:0000313" key="6">
    <source>
        <dbReference type="EMBL" id="SVA79515.1"/>
    </source>
</evidence>
<dbReference type="Gene3D" id="1.10.1040.10">
    <property type="entry name" value="N-(1-d-carboxylethyl)-l-norvaline Dehydrogenase, domain 2"/>
    <property type="match status" value="1"/>
</dbReference>
<dbReference type="SUPFAM" id="SSF48179">
    <property type="entry name" value="6-phosphogluconate dehydrogenase C-terminal domain-like"/>
    <property type="match status" value="1"/>
</dbReference>
<evidence type="ECO:0000256" key="2">
    <source>
        <dbReference type="ARBA" id="ARBA00022857"/>
    </source>
</evidence>
<dbReference type="InterPro" id="IPR013332">
    <property type="entry name" value="KPR_N"/>
</dbReference>
<keyword evidence="2" id="KW-0521">NADP</keyword>
<dbReference type="AlphaFoldDB" id="A0A381YR77"/>
<dbReference type="GO" id="GO:0015940">
    <property type="term" value="P:pantothenate biosynthetic process"/>
    <property type="evidence" value="ECO:0007669"/>
    <property type="project" value="InterPro"/>
</dbReference>
<protein>
    <recommendedName>
        <fullName evidence="7">2-dehydropantoate 2-reductase</fullName>
    </recommendedName>
</protein>
<dbReference type="PANTHER" id="PTHR21708">
    <property type="entry name" value="PROBABLE 2-DEHYDROPANTOATE 2-REDUCTASE"/>
    <property type="match status" value="1"/>
</dbReference>
<dbReference type="FunFam" id="1.10.1040.10:FF:000017">
    <property type="entry name" value="2-dehydropantoate 2-reductase"/>
    <property type="match status" value="1"/>
</dbReference>
<dbReference type="InterPro" id="IPR008927">
    <property type="entry name" value="6-PGluconate_DH-like_C_sf"/>
</dbReference>
<organism evidence="6">
    <name type="scientific">marine metagenome</name>
    <dbReference type="NCBI Taxonomy" id="408172"/>
    <lineage>
        <taxon>unclassified sequences</taxon>
        <taxon>metagenomes</taxon>
        <taxon>ecological metagenomes</taxon>
    </lineage>
</organism>
<accession>A0A381YR77</accession>
<dbReference type="GO" id="GO:0005737">
    <property type="term" value="C:cytoplasm"/>
    <property type="evidence" value="ECO:0007669"/>
    <property type="project" value="TreeGrafter"/>
</dbReference>
<dbReference type="PANTHER" id="PTHR21708:SF26">
    <property type="entry name" value="2-DEHYDROPANTOATE 2-REDUCTASE"/>
    <property type="match status" value="1"/>
</dbReference>
<feature type="domain" description="Ketopantoate reductase C-terminal" evidence="5">
    <location>
        <begin position="177"/>
        <end position="298"/>
    </location>
</feature>
<reference evidence="6" key="1">
    <citation type="submission" date="2018-05" db="EMBL/GenBank/DDBJ databases">
        <authorList>
            <person name="Lanie J.A."/>
            <person name="Ng W.-L."/>
            <person name="Kazmierczak K.M."/>
            <person name="Andrzejewski T.M."/>
            <person name="Davidsen T.M."/>
            <person name="Wayne K.J."/>
            <person name="Tettelin H."/>
            <person name="Glass J.I."/>
            <person name="Rusch D."/>
            <person name="Podicherti R."/>
            <person name="Tsui H.-C.T."/>
            <person name="Winkler M.E."/>
        </authorList>
    </citation>
    <scope>NUCLEOTIDE SEQUENCE</scope>
</reference>
<evidence type="ECO:0000259" key="5">
    <source>
        <dbReference type="Pfam" id="PF08546"/>
    </source>
</evidence>
<dbReference type="Pfam" id="PF02558">
    <property type="entry name" value="ApbA"/>
    <property type="match status" value="1"/>
</dbReference>
<evidence type="ECO:0000256" key="1">
    <source>
        <dbReference type="ARBA" id="ARBA00007870"/>
    </source>
</evidence>
<dbReference type="NCBIfam" id="TIGR00745">
    <property type="entry name" value="apbA_panE"/>
    <property type="match status" value="1"/>
</dbReference>
<name>A0A381YR77_9ZZZZ</name>
<keyword evidence="3" id="KW-0560">Oxidoreductase</keyword>
<dbReference type="InterPro" id="IPR013328">
    <property type="entry name" value="6PGD_dom2"/>
</dbReference>
<dbReference type="InterPro" id="IPR051402">
    <property type="entry name" value="KPR-Related"/>
</dbReference>
<dbReference type="EMBL" id="UINC01018858">
    <property type="protein sequence ID" value="SVA79515.1"/>
    <property type="molecule type" value="Genomic_DNA"/>
</dbReference>
<comment type="similarity">
    <text evidence="1">Belongs to the ketopantoate reductase family.</text>
</comment>
<dbReference type="SUPFAM" id="SSF51735">
    <property type="entry name" value="NAD(P)-binding Rossmann-fold domains"/>
    <property type="match status" value="1"/>
</dbReference>
<sequence length="307" mass="33321">MKIMVMAAGAVGGYFGSVLAKKHDVLLIARGEHLRRIQENGLRIKSLTSGDFSSQLLAVEKPPAQYVPDVILYCVKAYHNEEACEVITPTVGSQTTILSLQNGIGCGDFLNSHFGQEKVLLGAAYIEASRSEPGFVQEHGGECRIVLGDQSGNLTDRAVMVRNLLKDCNINHHLSEDIMSDIWKKLVFISALSGMSCITRSRFEEVLDDEALNKMTLAVMHETKAAGTASGVVLPSDIVETTMAELLKHKSELVSSMYLDLVSGRPLEVDVINGAVSTTGKRFGVPTPINDFISACLTLADKRARNK</sequence>
<dbReference type="InterPro" id="IPR013752">
    <property type="entry name" value="KPA_reductase"/>
</dbReference>
<evidence type="ECO:0000256" key="3">
    <source>
        <dbReference type="ARBA" id="ARBA00023002"/>
    </source>
</evidence>
<dbReference type="InterPro" id="IPR036291">
    <property type="entry name" value="NAD(P)-bd_dom_sf"/>
</dbReference>
<gene>
    <name evidence="6" type="ORF">METZ01_LOCUS132369</name>
</gene>
<proteinExistence type="inferred from homology"/>
<dbReference type="GO" id="GO:0008677">
    <property type="term" value="F:2-dehydropantoate 2-reductase activity"/>
    <property type="evidence" value="ECO:0007669"/>
    <property type="project" value="InterPro"/>
</dbReference>
<evidence type="ECO:0008006" key="7">
    <source>
        <dbReference type="Google" id="ProtNLM"/>
    </source>
</evidence>
<dbReference type="Pfam" id="PF08546">
    <property type="entry name" value="ApbA_C"/>
    <property type="match status" value="1"/>
</dbReference>
<evidence type="ECO:0000259" key="4">
    <source>
        <dbReference type="Pfam" id="PF02558"/>
    </source>
</evidence>
<feature type="domain" description="Ketopantoate reductase N-terminal" evidence="4">
    <location>
        <begin position="3"/>
        <end position="149"/>
    </location>
</feature>
<dbReference type="InterPro" id="IPR003710">
    <property type="entry name" value="ApbA"/>
</dbReference>